<organism evidence="1 2">
    <name type="scientific">Mariniradius sediminis</name>
    <dbReference type="NCBI Taxonomy" id="2909237"/>
    <lineage>
        <taxon>Bacteria</taxon>
        <taxon>Pseudomonadati</taxon>
        <taxon>Bacteroidota</taxon>
        <taxon>Cytophagia</taxon>
        <taxon>Cytophagales</taxon>
        <taxon>Cyclobacteriaceae</taxon>
        <taxon>Mariniradius</taxon>
    </lineage>
</organism>
<dbReference type="RefSeq" id="WP_234862510.1">
    <property type="nucleotide sequence ID" value="NZ_JAKEVZ010000014.1"/>
</dbReference>
<keyword evidence="2" id="KW-1185">Reference proteome</keyword>
<gene>
    <name evidence="1" type="ORF">L0U89_16440</name>
</gene>
<evidence type="ECO:0000313" key="2">
    <source>
        <dbReference type="Proteomes" id="UP001201449"/>
    </source>
</evidence>
<comment type="caution">
    <text evidence="1">The sequence shown here is derived from an EMBL/GenBank/DDBJ whole genome shotgun (WGS) entry which is preliminary data.</text>
</comment>
<name>A0ABS9C0K8_9BACT</name>
<evidence type="ECO:0000313" key="1">
    <source>
        <dbReference type="EMBL" id="MCF1752648.1"/>
    </source>
</evidence>
<dbReference type="EMBL" id="JAKEVZ010000014">
    <property type="protein sequence ID" value="MCF1752648.1"/>
    <property type="molecule type" value="Genomic_DNA"/>
</dbReference>
<evidence type="ECO:0008006" key="3">
    <source>
        <dbReference type="Google" id="ProtNLM"/>
    </source>
</evidence>
<reference evidence="1 2" key="1">
    <citation type="submission" date="2022-01" db="EMBL/GenBank/DDBJ databases">
        <title>Mariniradius saccharolyticus sp. nov., isolated from sediment of a river.</title>
        <authorList>
            <person name="Liu H."/>
        </authorList>
    </citation>
    <scope>NUCLEOTIDE SEQUENCE [LARGE SCALE GENOMIC DNA]</scope>
    <source>
        <strain evidence="1 2">RY-2</strain>
    </source>
</reference>
<protein>
    <recommendedName>
        <fullName evidence="3">Immunity protein 50</fullName>
    </recommendedName>
</protein>
<proteinExistence type="predicted"/>
<dbReference type="Proteomes" id="UP001201449">
    <property type="component" value="Unassembled WGS sequence"/>
</dbReference>
<sequence>MQETWTFDFPFDSISEQSISKLLCEKEMDLGIFLSYYYKKQGAVAENVKLKSGPQFSSRTSGSLILDFDLVFFNACLAIHEQERDSVHVQFEIDEANSKLKLIGPYWPERGMDEI</sequence>
<accession>A0ABS9C0K8</accession>